<dbReference type="RefSeq" id="WP_135104514.1">
    <property type="nucleotide sequence ID" value="NZ_JADGKW010000002.1"/>
</dbReference>
<dbReference type="GO" id="GO:0006355">
    <property type="term" value="P:regulation of DNA-templated transcription"/>
    <property type="evidence" value="ECO:0007669"/>
    <property type="project" value="TreeGrafter"/>
</dbReference>
<feature type="transmembrane region" description="Helical" evidence="1">
    <location>
        <begin position="545"/>
        <end position="564"/>
    </location>
</feature>
<accession>A0A4Y9INM5</accession>
<dbReference type="Gene3D" id="2.120.10.80">
    <property type="entry name" value="Kelch-type beta propeller"/>
    <property type="match status" value="1"/>
</dbReference>
<dbReference type="PANTHER" id="PTHR35807:SF1">
    <property type="entry name" value="TRANSCRIPTIONAL REGULATOR REDD"/>
    <property type="match status" value="1"/>
</dbReference>
<dbReference type="InterPro" id="IPR015915">
    <property type="entry name" value="Kelch-typ_b-propeller"/>
</dbReference>
<dbReference type="InterPro" id="IPR013320">
    <property type="entry name" value="ConA-like_dom_sf"/>
</dbReference>
<dbReference type="PANTHER" id="PTHR35807">
    <property type="entry name" value="TRANSCRIPTIONAL REGULATOR REDD-RELATED"/>
    <property type="match status" value="1"/>
</dbReference>
<protein>
    <recommendedName>
        <fullName evidence="4">Galactose oxidase</fullName>
    </recommendedName>
</protein>
<sequence>MKYTLALFLLLFNIVQPCISDNSEYGLRFKSYEVLAADRTGLLLENGNYIDIKDELTLEFDLKYENTSILYGSTVKIISESKSSVTLGFSSGNSGNFPIMVINDEIIPILTDLKLNEWFHVAITISNKDQSLKIKYKDFSKTLTLKKGDWKEAIICFGKSNLTGFSTEEVPPMIIKDIKLSHGDKLFRHWILKQHNKTECYDELKQAQATVMSPDWIIDSYANWTKHFSLSTNNKTYIQYAFDAGRGIIYFIPDNKQIISYNVITNQQDTIYVKSGRPANINTNHVVFNPKKNELISYNLEEKFISIFSFENKTWSSNRAPALEPSYWHHTSALWNSNSSIITFGGYGFYRYKNDLTVINPATNEWNTQQLNVISPRYSSASAIVGDTLYIYGGEGNQSGKQELTSIITADLYAIDLKTMKVSLCWEYNNSNHFLPCGNMIYNKEEDSFLVISKALGKQILLKVARQKPVIEELAYIDSLELNADYNFSTLMKPEKENKLYALFCKDYKRGNSEIDLYSIAYPPIASGQILQSAKTSESNESKTIYIAVAFAVICLVAGYAVYIRMRKKKEKSIHSAFSLTDDLTEDESLINNDEIYYDRSRQAISLLGFFNVKDSEGKDITDLFTPTLKSLVLAIILNSENGPGINSKVIDSLIWPDKDEKSARNNRNVSMNRLNQVLEKIGNVQVQNNNSFWKITIEDNSICDYLEVLKYMRLPQKAIMEDTDSESKLLELLGYGQLLPFTQEEWLDSFKATYSDFAIDFLLGILLREINSGKANAILKASNLIFLFDTLNEEALFAKCRVYYKQGKKSLAKSTYNSFCKEYATLLGEKYQVSLAQIISSN</sequence>
<dbReference type="GO" id="GO:0003677">
    <property type="term" value="F:DNA binding"/>
    <property type="evidence" value="ECO:0007669"/>
    <property type="project" value="TreeGrafter"/>
</dbReference>
<dbReference type="OrthoDB" id="1110630at2"/>
<organism evidence="2 3">
    <name type="scientific">Dysgonomonas mossii</name>
    <dbReference type="NCBI Taxonomy" id="163665"/>
    <lineage>
        <taxon>Bacteria</taxon>
        <taxon>Pseudomonadati</taxon>
        <taxon>Bacteroidota</taxon>
        <taxon>Bacteroidia</taxon>
        <taxon>Bacteroidales</taxon>
        <taxon>Dysgonomonadaceae</taxon>
        <taxon>Dysgonomonas</taxon>
    </lineage>
</organism>
<evidence type="ECO:0008006" key="4">
    <source>
        <dbReference type="Google" id="ProtNLM"/>
    </source>
</evidence>
<dbReference type="GO" id="GO:0005975">
    <property type="term" value="P:carbohydrate metabolic process"/>
    <property type="evidence" value="ECO:0007669"/>
    <property type="project" value="UniProtKB-ARBA"/>
</dbReference>
<dbReference type="InterPro" id="IPR051677">
    <property type="entry name" value="AfsR-DnrI-RedD_regulator"/>
</dbReference>
<gene>
    <name evidence="2" type="ORF">E4T88_05690</name>
</gene>
<evidence type="ECO:0000313" key="3">
    <source>
        <dbReference type="Proteomes" id="UP000298285"/>
    </source>
</evidence>
<dbReference type="Pfam" id="PF24681">
    <property type="entry name" value="Kelch_KLHDC2_KLHL20_DRC7"/>
    <property type="match status" value="1"/>
</dbReference>
<dbReference type="EMBL" id="SPPK01000002">
    <property type="protein sequence ID" value="TFU89509.1"/>
    <property type="molecule type" value="Genomic_DNA"/>
</dbReference>
<dbReference type="SUPFAM" id="SSF49899">
    <property type="entry name" value="Concanavalin A-like lectins/glucanases"/>
    <property type="match status" value="1"/>
</dbReference>
<proteinExistence type="predicted"/>
<comment type="caution">
    <text evidence="2">The sequence shown here is derived from an EMBL/GenBank/DDBJ whole genome shotgun (WGS) entry which is preliminary data.</text>
</comment>
<evidence type="ECO:0000313" key="2">
    <source>
        <dbReference type="EMBL" id="TFU89509.1"/>
    </source>
</evidence>
<keyword evidence="1" id="KW-1133">Transmembrane helix</keyword>
<reference evidence="2 3" key="1">
    <citation type="submission" date="2019-03" db="EMBL/GenBank/DDBJ databases">
        <title>Diversity of the mouse oral microbiome.</title>
        <authorList>
            <person name="Joseph S."/>
            <person name="Aduse-Opoku J."/>
            <person name="Curtis M."/>
            <person name="Wade W."/>
            <person name="Hashim A."/>
        </authorList>
    </citation>
    <scope>NUCLEOTIDE SEQUENCE [LARGE SCALE GENOMIC DNA]</scope>
    <source>
        <strain evidence="2 3">P11</strain>
    </source>
</reference>
<keyword evidence="1" id="KW-0812">Transmembrane</keyword>
<dbReference type="Proteomes" id="UP000298285">
    <property type="component" value="Unassembled WGS sequence"/>
</dbReference>
<name>A0A4Y9INM5_9BACT</name>
<dbReference type="AlphaFoldDB" id="A0A4Y9INM5"/>
<dbReference type="SUPFAM" id="SSF117281">
    <property type="entry name" value="Kelch motif"/>
    <property type="match status" value="1"/>
</dbReference>
<evidence type="ECO:0000256" key="1">
    <source>
        <dbReference type="SAM" id="Phobius"/>
    </source>
</evidence>
<dbReference type="GO" id="GO:0004553">
    <property type="term" value="F:hydrolase activity, hydrolyzing O-glycosyl compounds"/>
    <property type="evidence" value="ECO:0007669"/>
    <property type="project" value="UniProtKB-ARBA"/>
</dbReference>
<keyword evidence="1" id="KW-0472">Membrane</keyword>